<feature type="transmembrane region" description="Helical" evidence="11">
    <location>
        <begin position="6"/>
        <end position="27"/>
    </location>
</feature>
<dbReference type="InterPro" id="IPR008915">
    <property type="entry name" value="Peptidase_M50"/>
</dbReference>
<dbReference type="EMBL" id="NKXO01000041">
    <property type="protein sequence ID" value="PKQ66865.1"/>
    <property type="molecule type" value="Genomic_DNA"/>
</dbReference>
<evidence type="ECO:0000256" key="2">
    <source>
        <dbReference type="ARBA" id="ARBA00004141"/>
    </source>
</evidence>
<feature type="transmembrane region" description="Helical" evidence="11">
    <location>
        <begin position="111"/>
        <end position="135"/>
    </location>
</feature>
<dbReference type="CDD" id="cd23081">
    <property type="entry name" value="cpPDZ_EcRseP-like"/>
    <property type="match status" value="1"/>
</dbReference>
<keyword evidence="11" id="KW-0479">Metal-binding</keyword>
<dbReference type="Proteomes" id="UP000233387">
    <property type="component" value="Unassembled WGS sequence"/>
</dbReference>
<dbReference type="NCBIfam" id="TIGR00054">
    <property type="entry name" value="RIP metalloprotease RseP"/>
    <property type="match status" value="1"/>
</dbReference>
<comment type="subcellular location">
    <subcellularLocation>
        <location evidence="2">Membrane</location>
        <topology evidence="2">Multi-pass membrane protein</topology>
    </subcellularLocation>
</comment>
<dbReference type="GO" id="GO:0046872">
    <property type="term" value="F:metal ion binding"/>
    <property type="evidence" value="ECO:0007669"/>
    <property type="project" value="UniProtKB-KW"/>
</dbReference>
<dbReference type="SMART" id="SM00228">
    <property type="entry name" value="PDZ"/>
    <property type="match status" value="1"/>
</dbReference>
<evidence type="ECO:0000259" key="12">
    <source>
        <dbReference type="SMART" id="SM00228"/>
    </source>
</evidence>
<evidence type="ECO:0000256" key="8">
    <source>
        <dbReference type="ARBA" id="ARBA00022989"/>
    </source>
</evidence>
<dbReference type="CDD" id="cd06163">
    <property type="entry name" value="S2P-M50_PDZ_RseP-like"/>
    <property type="match status" value="1"/>
</dbReference>
<evidence type="ECO:0000313" key="14">
    <source>
        <dbReference type="Proteomes" id="UP000233387"/>
    </source>
</evidence>
<evidence type="ECO:0000313" key="13">
    <source>
        <dbReference type="EMBL" id="PKQ66865.1"/>
    </source>
</evidence>
<evidence type="ECO:0000256" key="1">
    <source>
        <dbReference type="ARBA" id="ARBA00001947"/>
    </source>
</evidence>
<comment type="cofactor">
    <cofactor evidence="1 11">
        <name>Zn(2+)</name>
        <dbReference type="ChEBI" id="CHEBI:29105"/>
    </cofactor>
</comment>
<proteinExistence type="inferred from homology"/>
<comment type="caution">
    <text evidence="13">The sequence shown here is derived from an EMBL/GenBank/DDBJ whole genome shotgun (WGS) entry which is preliminary data.</text>
</comment>
<dbReference type="OrthoDB" id="9782003at2"/>
<evidence type="ECO:0000256" key="6">
    <source>
        <dbReference type="ARBA" id="ARBA00022801"/>
    </source>
</evidence>
<dbReference type="SUPFAM" id="SSF50156">
    <property type="entry name" value="PDZ domain-like"/>
    <property type="match status" value="2"/>
</dbReference>
<dbReference type="InterPro" id="IPR001478">
    <property type="entry name" value="PDZ"/>
</dbReference>
<feature type="transmembrane region" description="Helical" evidence="11">
    <location>
        <begin position="39"/>
        <end position="58"/>
    </location>
</feature>
<dbReference type="InterPro" id="IPR004387">
    <property type="entry name" value="Pept_M50_Zn"/>
</dbReference>
<evidence type="ECO:0000256" key="9">
    <source>
        <dbReference type="ARBA" id="ARBA00023049"/>
    </source>
</evidence>
<dbReference type="PANTHER" id="PTHR42837">
    <property type="entry name" value="REGULATOR OF SIGMA-E PROTEASE RSEP"/>
    <property type="match status" value="1"/>
</dbReference>
<keyword evidence="10 11" id="KW-0472">Membrane</keyword>
<evidence type="ECO:0000256" key="10">
    <source>
        <dbReference type="ARBA" id="ARBA00023136"/>
    </source>
</evidence>
<evidence type="ECO:0000256" key="4">
    <source>
        <dbReference type="ARBA" id="ARBA00022670"/>
    </source>
</evidence>
<evidence type="ECO:0000256" key="11">
    <source>
        <dbReference type="RuleBase" id="RU362031"/>
    </source>
</evidence>
<keyword evidence="5 11" id="KW-0812">Transmembrane</keyword>
<evidence type="ECO:0000256" key="3">
    <source>
        <dbReference type="ARBA" id="ARBA00007931"/>
    </source>
</evidence>
<keyword evidence="6 11" id="KW-0378">Hydrolase</keyword>
<dbReference type="GO" id="GO:0006508">
    <property type="term" value="P:proteolysis"/>
    <property type="evidence" value="ECO:0007669"/>
    <property type="project" value="UniProtKB-KW"/>
</dbReference>
<reference evidence="13 14" key="1">
    <citation type="submission" date="2017-06" db="EMBL/GenBank/DDBJ databases">
        <title>Raineya orbicola gen. nov., sp. nov. a slightly thermophilic bacterium of the phylum Bacteroidetes and the description of Raineyaceae fam. nov.</title>
        <authorList>
            <person name="Albuquerque L."/>
            <person name="Polonia A.R.M."/>
            <person name="Barroso C."/>
            <person name="Froufe H.J.C."/>
            <person name="Lage O."/>
            <person name="Lobo-Da-Cunha A."/>
            <person name="Egas C."/>
            <person name="Da Costa M.S."/>
        </authorList>
    </citation>
    <scope>NUCLEOTIDE SEQUENCE [LARGE SCALE GENOMIC DNA]</scope>
    <source>
        <strain evidence="13 14">SPSPC-11</strain>
    </source>
</reference>
<feature type="transmembrane region" description="Helical" evidence="11">
    <location>
        <begin position="380"/>
        <end position="402"/>
    </location>
</feature>
<accession>A0A2N3I9A9</accession>
<dbReference type="AlphaFoldDB" id="A0A2N3I9A9"/>
<sequence length="451" mass="50498">MDTLIMIAQVLLGLSILVGLHEWGHYIAARIFGIRVEKFYIFFDFLFPMPNVANFALWKKKKGDTEFGLGWFPLGGYVKIAGMMDESMDKAALAQPPQPWEFRAKPAWQRLIVMLGGIIVNLILGVIIFIVLTFVNGDSYLPASAARDGIVVGEMGKKIGLQTGDKVLNINGKPYEKFLDLISPDVLLTSNAYYTIERNGKQIRIDLPNDLLEHLSDFRKNQSFISLTPRQRNFIVGEVQSKSFAEKAGLQKGDKITAVNGEKITFFDELQSKLAENKLKSVELTILRGNQELKLTSQVTDEGRIGFAPVFPDLEKLYQKQDYTLAQSIGIGTVRAFGVIFDNVRAFGKIFRGEISFSKSVGGPVSIGKMYGSKWDWTRFWTLTGMLSMVLAFMNFLPIPALDGGHVIFLLYEMIARKPAPEKVLEVAQQIGMILLLALMAFVLFADIFLK</sequence>
<keyword evidence="7 11" id="KW-0862">Zinc</keyword>
<dbReference type="Gene3D" id="2.30.42.10">
    <property type="match status" value="1"/>
</dbReference>
<dbReference type="InterPro" id="IPR036034">
    <property type="entry name" value="PDZ_sf"/>
</dbReference>
<keyword evidence="14" id="KW-1185">Reference proteome</keyword>
<dbReference type="Pfam" id="PF02163">
    <property type="entry name" value="Peptidase_M50"/>
    <property type="match status" value="1"/>
</dbReference>
<feature type="domain" description="PDZ" evidence="12">
    <location>
        <begin position="221"/>
        <end position="290"/>
    </location>
</feature>
<protein>
    <recommendedName>
        <fullName evidence="11">Zinc metalloprotease</fullName>
        <ecNumber evidence="11">3.4.24.-</ecNumber>
    </recommendedName>
</protein>
<dbReference type="EC" id="3.4.24.-" evidence="11"/>
<dbReference type="InterPro" id="IPR041489">
    <property type="entry name" value="PDZ_6"/>
</dbReference>
<gene>
    <name evidence="13" type="ORF">Rain11_2253</name>
</gene>
<keyword evidence="8 11" id="KW-1133">Transmembrane helix</keyword>
<dbReference type="RefSeq" id="WP_101359516.1">
    <property type="nucleotide sequence ID" value="NZ_NKXO01000041.1"/>
</dbReference>
<evidence type="ECO:0000256" key="7">
    <source>
        <dbReference type="ARBA" id="ARBA00022833"/>
    </source>
</evidence>
<keyword evidence="4 13" id="KW-0645">Protease</keyword>
<name>A0A2N3I9A9_9BACT</name>
<evidence type="ECO:0000256" key="5">
    <source>
        <dbReference type="ARBA" id="ARBA00022692"/>
    </source>
</evidence>
<dbReference type="GO" id="GO:0004222">
    <property type="term" value="F:metalloendopeptidase activity"/>
    <property type="evidence" value="ECO:0007669"/>
    <property type="project" value="InterPro"/>
</dbReference>
<comment type="similarity">
    <text evidence="3 11">Belongs to the peptidase M50B family.</text>
</comment>
<keyword evidence="9 11" id="KW-0482">Metalloprotease</keyword>
<organism evidence="13 14">
    <name type="scientific">Raineya orbicola</name>
    <dbReference type="NCBI Taxonomy" id="2016530"/>
    <lineage>
        <taxon>Bacteria</taxon>
        <taxon>Pseudomonadati</taxon>
        <taxon>Bacteroidota</taxon>
        <taxon>Cytophagia</taxon>
        <taxon>Cytophagales</taxon>
        <taxon>Raineyaceae</taxon>
        <taxon>Raineya</taxon>
    </lineage>
</organism>
<dbReference type="Pfam" id="PF17820">
    <property type="entry name" value="PDZ_6"/>
    <property type="match status" value="1"/>
</dbReference>
<dbReference type="PANTHER" id="PTHR42837:SF2">
    <property type="entry name" value="MEMBRANE METALLOPROTEASE ARASP2, CHLOROPLASTIC-RELATED"/>
    <property type="match status" value="1"/>
</dbReference>
<dbReference type="GO" id="GO:0016020">
    <property type="term" value="C:membrane"/>
    <property type="evidence" value="ECO:0007669"/>
    <property type="project" value="UniProtKB-SubCell"/>
</dbReference>
<feature type="transmembrane region" description="Helical" evidence="11">
    <location>
        <begin position="431"/>
        <end position="450"/>
    </location>
</feature>